<protein>
    <recommendedName>
        <fullName evidence="4">Glycosyl hydrolase</fullName>
    </recommendedName>
</protein>
<sequence>MAVLFFLGFWLTCLAGLWLWKKSLFIATWREPYFADTPVLIESDDWGPGGDFHAERLTQLLDMLVLHKDSVNRSAVLTADMVLAVPDVAKIEATGQYHRRLLDKDFPVIYQVLQQGIQQDTLVPQLHGMEHLNGKAFADLCQQQDPRLTTARASLDWWDWEKLDSPLQGHYVDGRNLPTQAISAADANSLVADAMNCFTRMFGYPSLSTVAPCYLWNDEIEQSWQRQNIIAIQTAGYRCTGRDETGHYFQDPPLIRAGNINRFAQVYLVRNVMYEPVDGKNTPTSAFAEAEIAYRQALPVSISTHRYNYTRSQEECQQAIAGLDQLLGQIRAKLPNIRFLASPELGEFLQNKTDNIVNRFNQRQWPKLELAATYRKTGAFLYRLYYRHRKLALIGYCTGLIIPAWLICKTSL</sequence>
<reference evidence="2 3" key="1">
    <citation type="journal article" date="2015" name="Environ. Microbiol.">
        <title>Methane oxidation coupled to nitrate reduction under hypoxia by the Gammaproteobacterium Methylomonas denitrificans, sp. nov. type strain FJG1.</title>
        <authorList>
            <person name="Kits K.D."/>
            <person name="Klotz M.G."/>
            <person name="Stein L.Y."/>
        </authorList>
    </citation>
    <scope>NUCLEOTIDE SEQUENCE [LARGE SCALE GENOMIC DNA]</scope>
    <source>
        <strain evidence="2 3">FJG1</strain>
    </source>
</reference>
<keyword evidence="3" id="KW-1185">Reference proteome</keyword>
<organism evidence="2 3">
    <name type="scientific">Methylomonas denitrificans</name>
    <dbReference type="NCBI Taxonomy" id="1538553"/>
    <lineage>
        <taxon>Bacteria</taxon>
        <taxon>Pseudomonadati</taxon>
        <taxon>Pseudomonadota</taxon>
        <taxon>Gammaproteobacteria</taxon>
        <taxon>Methylococcales</taxon>
        <taxon>Methylococcaceae</taxon>
        <taxon>Methylomonas</taxon>
    </lineage>
</organism>
<dbReference type="Proteomes" id="UP000030512">
    <property type="component" value="Chromosome"/>
</dbReference>
<dbReference type="KEGG" id="mdn:JT25_018125"/>
<evidence type="ECO:0000313" key="2">
    <source>
        <dbReference type="EMBL" id="AMK78383.1"/>
    </source>
</evidence>
<keyword evidence="1" id="KW-0812">Transmembrane</keyword>
<feature type="transmembrane region" description="Helical" evidence="1">
    <location>
        <begin position="391"/>
        <end position="408"/>
    </location>
</feature>
<name>A0A126T8G9_9GAMM</name>
<keyword evidence="1" id="KW-1133">Transmembrane helix</keyword>
<dbReference type="EMBL" id="CP014476">
    <property type="protein sequence ID" value="AMK78383.1"/>
    <property type="molecule type" value="Genomic_DNA"/>
</dbReference>
<evidence type="ECO:0000256" key="1">
    <source>
        <dbReference type="SAM" id="Phobius"/>
    </source>
</evidence>
<dbReference type="AlphaFoldDB" id="A0A126T8G9"/>
<accession>A0A126T8G9</accession>
<dbReference type="RefSeq" id="WP_036272764.1">
    <property type="nucleotide sequence ID" value="NZ_CP014476.1"/>
</dbReference>
<proteinExistence type="predicted"/>
<evidence type="ECO:0008006" key="4">
    <source>
        <dbReference type="Google" id="ProtNLM"/>
    </source>
</evidence>
<keyword evidence="1" id="KW-0472">Membrane</keyword>
<dbReference type="STRING" id="1538553.JT25_018125"/>
<dbReference type="OrthoDB" id="5507260at2"/>
<gene>
    <name evidence="2" type="ORF">JT25_018125</name>
</gene>
<evidence type="ECO:0000313" key="3">
    <source>
        <dbReference type="Proteomes" id="UP000030512"/>
    </source>
</evidence>